<dbReference type="RefSeq" id="WP_109349494.1">
    <property type="nucleotide sequence ID" value="NZ_BJUE01000041.1"/>
</dbReference>
<proteinExistence type="predicted"/>
<dbReference type="EMBL" id="UGNP01000001">
    <property type="protein sequence ID" value="STX08752.1"/>
    <property type="molecule type" value="Genomic_DNA"/>
</dbReference>
<protein>
    <submittedName>
        <fullName evidence="1">Uncharacterized protein conserved in bacteria</fullName>
    </submittedName>
</protein>
<dbReference type="Proteomes" id="UP000294641">
    <property type="component" value="Unassembled WGS sequence"/>
</dbReference>
<gene>
    <name evidence="2" type="ORF">DFR61_11516</name>
    <name evidence="1" type="ORF">NCTC10597_00418</name>
</gene>
<dbReference type="EMBL" id="SNZG01000015">
    <property type="protein sequence ID" value="TDR38641.1"/>
    <property type="molecule type" value="Genomic_DNA"/>
</dbReference>
<reference evidence="2 4" key="2">
    <citation type="submission" date="2019-03" db="EMBL/GenBank/DDBJ databases">
        <title>Genomic Encyclopedia of Type Strains, Phase IV (KMG-IV): sequencing the most valuable type-strain genomes for metagenomic binning, comparative biology and taxonomic classification.</title>
        <authorList>
            <person name="Goeker M."/>
        </authorList>
    </citation>
    <scope>NUCLEOTIDE SEQUENCE [LARGE SCALE GENOMIC DNA]</scope>
    <source>
        <strain evidence="2 4">DSM 20580</strain>
    </source>
</reference>
<dbReference type="Pfam" id="PF07799">
    <property type="entry name" value="DUF1643"/>
    <property type="match status" value="1"/>
</dbReference>
<name>A0A8B4Q4I6_9BACL</name>
<sequence length="209" mass="24728">MKCVESNYDFKKRVAYFSEDLQQRYLLKAINDENGLKKVAIIMMNPKLQDENFTDPVVDHTVEFLKAQIKETISEVNIVNLFPFREDHLNQLDDYFLGKNMREFESIRQNLHMIKRVVKEMDYIILAWGSLRDQFSEMHYLNSIRDIHHLFRVFQKEQNCFVFSLQGVSDGINSDGQPFHPREGALAGIRRVRMMHMENGKLILRINSI</sequence>
<dbReference type="Proteomes" id="UP000254330">
    <property type="component" value="Unassembled WGS sequence"/>
</dbReference>
<evidence type="ECO:0000313" key="1">
    <source>
        <dbReference type="EMBL" id="STX08752.1"/>
    </source>
</evidence>
<reference evidence="1 3" key="1">
    <citation type="submission" date="2018-06" db="EMBL/GenBank/DDBJ databases">
        <authorList>
            <consortium name="Pathogen Informatics"/>
            <person name="Doyle S."/>
        </authorList>
    </citation>
    <scope>NUCLEOTIDE SEQUENCE [LARGE SCALE GENOMIC DNA]</scope>
    <source>
        <strain evidence="1 3">NCTC10597</strain>
    </source>
</reference>
<comment type="caution">
    <text evidence="1">The sequence shown here is derived from an EMBL/GenBank/DDBJ whole genome shotgun (WGS) entry which is preliminary data.</text>
</comment>
<evidence type="ECO:0000313" key="3">
    <source>
        <dbReference type="Proteomes" id="UP000254330"/>
    </source>
</evidence>
<organism evidence="1 3">
    <name type="scientific">Kurthia zopfii</name>
    <dbReference type="NCBI Taxonomy" id="1650"/>
    <lineage>
        <taxon>Bacteria</taxon>
        <taxon>Bacillati</taxon>
        <taxon>Bacillota</taxon>
        <taxon>Bacilli</taxon>
        <taxon>Bacillales</taxon>
        <taxon>Caryophanaceae</taxon>
        <taxon>Kurthia</taxon>
    </lineage>
</organism>
<evidence type="ECO:0000313" key="4">
    <source>
        <dbReference type="Proteomes" id="UP000294641"/>
    </source>
</evidence>
<keyword evidence="4" id="KW-1185">Reference proteome</keyword>
<dbReference type="AlphaFoldDB" id="A0A8B4Q4I6"/>
<dbReference type="InterPro" id="IPR012441">
    <property type="entry name" value="DUF1643"/>
</dbReference>
<evidence type="ECO:0000313" key="2">
    <source>
        <dbReference type="EMBL" id="TDR38641.1"/>
    </source>
</evidence>
<accession>A0A8B4Q4I6</accession>
<dbReference type="OrthoDB" id="1684316at2"/>